<gene>
    <name evidence="3" type="ORF">AAE02nite_39060</name>
</gene>
<feature type="transmembrane region" description="Helical" evidence="2">
    <location>
        <begin position="12"/>
        <end position="32"/>
    </location>
</feature>
<keyword evidence="2" id="KW-1133">Transmembrane helix</keyword>
<dbReference type="Proteomes" id="UP000321532">
    <property type="component" value="Unassembled WGS sequence"/>
</dbReference>
<evidence type="ECO:0000313" key="4">
    <source>
        <dbReference type="Proteomes" id="UP000321532"/>
    </source>
</evidence>
<sequence>MNFKRWLREEKGGGGLGAILIIVIIAAAIYAVQYGPSNLLYEPEPAFAEATYIPPEETYEAESQNYGRDSASLHHSVHTSREPEAAEPDSPDRVEPEPKPVENRDEPAVASATKSKTEVTTKAKTKPKTKPKRSRLSNEQLVKRKLEQGKTVKQIADETGLDRKYIREVKRRSQQVVW</sequence>
<comment type="caution">
    <text evidence="3">The sequence shown here is derived from an EMBL/GenBank/DDBJ whole genome shotgun (WGS) entry which is preliminary data.</text>
</comment>
<keyword evidence="4" id="KW-1185">Reference proteome</keyword>
<dbReference type="Gene3D" id="1.10.10.60">
    <property type="entry name" value="Homeodomain-like"/>
    <property type="match status" value="1"/>
</dbReference>
<feature type="compositionally biased region" description="Basic and acidic residues" evidence="1">
    <location>
        <begin position="79"/>
        <end position="107"/>
    </location>
</feature>
<organism evidence="3 4">
    <name type="scientific">Adhaeribacter aerolatus</name>
    <dbReference type="NCBI Taxonomy" id="670289"/>
    <lineage>
        <taxon>Bacteria</taxon>
        <taxon>Pseudomonadati</taxon>
        <taxon>Bacteroidota</taxon>
        <taxon>Cytophagia</taxon>
        <taxon>Cytophagales</taxon>
        <taxon>Hymenobacteraceae</taxon>
        <taxon>Adhaeribacter</taxon>
    </lineage>
</organism>
<feature type="compositionally biased region" description="Basic residues" evidence="1">
    <location>
        <begin position="123"/>
        <end position="135"/>
    </location>
</feature>
<dbReference type="EMBL" id="BJYS01000033">
    <property type="protein sequence ID" value="GEO06242.1"/>
    <property type="molecule type" value="Genomic_DNA"/>
</dbReference>
<proteinExistence type="predicted"/>
<evidence type="ECO:0000256" key="2">
    <source>
        <dbReference type="SAM" id="Phobius"/>
    </source>
</evidence>
<feature type="region of interest" description="Disordered" evidence="1">
    <location>
        <begin position="54"/>
        <end position="145"/>
    </location>
</feature>
<name>A0A512B2P1_9BACT</name>
<accession>A0A512B2P1</accession>
<evidence type="ECO:0000256" key="1">
    <source>
        <dbReference type="SAM" id="MobiDB-lite"/>
    </source>
</evidence>
<protein>
    <submittedName>
        <fullName evidence="3">Uncharacterized protein</fullName>
    </submittedName>
</protein>
<dbReference type="RefSeq" id="WP_146901874.1">
    <property type="nucleotide sequence ID" value="NZ_BJYS01000033.1"/>
</dbReference>
<reference evidence="3 4" key="1">
    <citation type="submission" date="2019-07" db="EMBL/GenBank/DDBJ databases">
        <title>Whole genome shotgun sequence of Adhaeribacter aerolatus NBRC 106133.</title>
        <authorList>
            <person name="Hosoyama A."/>
            <person name="Uohara A."/>
            <person name="Ohji S."/>
            <person name="Ichikawa N."/>
        </authorList>
    </citation>
    <scope>NUCLEOTIDE SEQUENCE [LARGE SCALE GENOMIC DNA]</scope>
    <source>
        <strain evidence="3 4">NBRC 106133</strain>
    </source>
</reference>
<evidence type="ECO:0000313" key="3">
    <source>
        <dbReference type="EMBL" id="GEO06242.1"/>
    </source>
</evidence>
<keyword evidence="2" id="KW-0472">Membrane</keyword>
<keyword evidence="2" id="KW-0812">Transmembrane</keyword>
<dbReference type="AlphaFoldDB" id="A0A512B2P1"/>